<dbReference type="Pfam" id="PF13401">
    <property type="entry name" value="AAA_22"/>
    <property type="match status" value="1"/>
</dbReference>
<dbReference type="PRINTS" id="PR00038">
    <property type="entry name" value="HTHLUXR"/>
</dbReference>
<evidence type="ECO:0000313" key="2">
    <source>
        <dbReference type="EMBL" id="REE98545.1"/>
    </source>
</evidence>
<dbReference type="GO" id="GO:0006355">
    <property type="term" value="P:regulation of DNA-templated transcription"/>
    <property type="evidence" value="ECO:0007669"/>
    <property type="project" value="InterPro"/>
</dbReference>
<organism evidence="2 3">
    <name type="scientific">Thermomonospora umbrina</name>
    <dbReference type="NCBI Taxonomy" id="111806"/>
    <lineage>
        <taxon>Bacteria</taxon>
        <taxon>Bacillati</taxon>
        <taxon>Actinomycetota</taxon>
        <taxon>Actinomycetes</taxon>
        <taxon>Streptosporangiales</taxon>
        <taxon>Thermomonosporaceae</taxon>
        <taxon>Thermomonospora</taxon>
    </lineage>
</organism>
<dbReference type="InterPro" id="IPR000792">
    <property type="entry name" value="Tscrpt_reg_LuxR_C"/>
</dbReference>
<dbReference type="InterPro" id="IPR058852">
    <property type="entry name" value="HTH_77"/>
</dbReference>
<gene>
    <name evidence="2" type="ORF">DFJ69_4035</name>
</gene>
<protein>
    <submittedName>
        <fullName evidence="2">Putative ATPase</fullName>
    </submittedName>
</protein>
<dbReference type="InterPro" id="IPR049945">
    <property type="entry name" value="AAA_22"/>
</dbReference>
<dbReference type="Pfam" id="PF00196">
    <property type="entry name" value="GerE"/>
    <property type="match status" value="1"/>
</dbReference>
<dbReference type="InterPro" id="IPR016032">
    <property type="entry name" value="Sig_transdc_resp-reg_C-effctor"/>
</dbReference>
<dbReference type="OrthoDB" id="3194665at2"/>
<dbReference type="SUPFAM" id="SSF46894">
    <property type="entry name" value="C-terminal effector domain of the bipartite response regulators"/>
    <property type="match status" value="1"/>
</dbReference>
<feature type="domain" description="HTH luxR-type" evidence="1">
    <location>
        <begin position="712"/>
        <end position="777"/>
    </location>
</feature>
<dbReference type="InterPro" id="IPR036388">
    <property type="entry name" value="WH-like_DNA-bd_sf"/>
</dbReference>
<evidence type="ECO:0000313" key="3">
    <source>
        <dbReference type="Proteomes" id="UP000256661"/>
    </source>
</evidence>
<dbReference type="Gene3D" id="1.25.40.10">
    <property type="entry name" value="Tetratricopeptide repeat domain"/>
    <property type="match status" value="1"/>
</dbReference>
<dbReference type="AlphaFoldDB" id="A0A3D9SZX4"/>
<dbReference type="InterPro" id="IPR027417">
    <property type="entry name" value="P-loop_NTPase"/>
</dbReference>
<dbReference type="PANTHER" id="PTHR47691:SF3">
    <property type="entry name" value="HTH-TYPE TRANSCRIPTIONAL REGULATOR RV0890C-RELATED"/>
    <property type="match status" value="1"/>
</dbReference>
<dbReference type="Pfam" id="PF25872">
    <property type="entry name" value="HTH_77"/>
    <property type="match status" value="1"/>
</dbReference>
<dbReference type="GO" id="GO:0003677">
    <property type="term" value="F:DNA binding"/>
    <property type="evidence" value="ECO:0007669"/>
    <property type="project" value="InterPro"/>
</dbReference>
<dbReference type="PROSITE" id="PS50043">
    <property type="entry name" value="HTH_LUXR_2"/>
    <property type="match status" value="1"/>
</dbReference>
<dbReference type="GO" id="GO:0016887">
    <property type="term" value="F:ATP hydrolysis activity"/>
    <property type="evidence" value="ECO:0007669"/>
    <property type="project" value="InterPro"/>
</dbReference>
<dbReference type="EMBL" id="QTTT01000001">
    <property type="protein sequence ID" value="REE98545.1"/>
    <property type="molecule type" value="Genomic_DNA"/>
</dbReference>
<dbReference type="InterPro" id="IPR011990">
    <property type="entry name" value="TPR-like_helical_dom_sf"/>
</dbReference>
<dbReference type="PRINTS" id="PR00364">
    <property type="entry name" value="DISEASERSIST"/>
</dbReference>
<dbReference type="Gene3D" id="1.10.10.10">
    <property type="entry name" value="Winged helix-like DNA-binding domain superfamily/Winged helix DNA-binding domain"/>
    <property type="match status" value="1"/>
</dbReference>
<dbReference type="Proteomes" id="UP000256661">
    <property type="component" value="Unassembled WGS sequence"/>
</dbReference>
<dbReference type="SMART" id="SM00421">
    <property type="entry name" value="HTH_LUXR"/>
    <property type="match status" value="1"/>
</dbReference>
<reference evidence="2 3" key="1">
    <citation type="submission" date="2018-08" db="EMBL/GenBank/DDBJ databases">
        <title>Sequencing the genomes of 1000 actinobacteria strains.</title>
        <authorList>
            <person name="Klenk H.-P."/>
        </authorList>
    </citation>
    <scope>NUCLEOTIDE SEQUENCE [LARGE SCALE GENOMIC DNA]</scope>
    <source>
        <strain evidence="2 3">DSM 43927</strain>
    </source>
</reference>
<accession>A0A3D9SZX4</accession>
<dbReference type="PANTHER" id="PTHR47691">
    <property type="entry name" value="REGULATOR-RELATED"/>
    <property type="match status" value="1"/>
</dbReference>
<keyword evidence="3" id="KW-1185">Reference proteome</keyword>
<comment type="caution">
    <text evidence="2">The sequence shown here is derived from an EMBL/GenBank/DDBJ whole genome shotgun (WGS) entry which is preliminary data.</text>
</comment>
<dbReference type="SUPFAM" id="SSF52540">
    <property type="entry name" value="P-loop containing nucleoside triphosphate hydrolases"/>
    <property type="match status" value="1"/>
</dbReference>
<dbReference type="SUPFAM" id="SSF48452">
    <property type="entry name" value="TPR-like"/>
    <property type="match status" value="2"/>
</dbReference>
<evidence type="ECO:0000259" key="1">
    <source>
        <dbReference type="PROSITE" id="PS50043"/>
    </source>
</evidence>
<name>A0A3D9SZX4_9ACTN</name>
<dbReference type="CDD" id="cd06170">
    <property type="entry name" value="LuxR_C_like"/>
    <property type="match status" value="1"/>
</dbReference>
<dbReference type="Gene3D" id="3.40.50.300">
    <property type="entry name" value="P-loop containing nucleotide triphosphate hydrolases"/>
    <property type="match status" value="1"/>
</dbReference>
<proteinExistence type="predicted"/>
<sequence length="782" mass="84668">MQFGNSRAPSVPAERAAGTLPAELTGFVGRRRELAEVGRLLATSRLLTLTGVGGVGKTRIALRAAHRARHGFRDGVRLVELASLREPGLVCHAVAHALEVRDHTARALRDVLAAHLRERELLLVLDTCEHLVDACAGLVETLLHAAPGLRVLATSREPLNAAGEHVLPVAPLPIPRGPDDDRAAEVDSVRLFVERAAAADPSFTPTPATLRAVARVCARLEGVPLALELAAARLRVLSVDEIGDRLGDRFELLSNGGRTAPSRHQTLRSAIGWSHELCEPAERLLWARLSVFAGAFDLETVQRVCADGRLPAGDVFELLAALVDKSIVTRDEGPGGLRFAMLETLREYGAEWLRVLGEEDDLRARHRDHYLRVAEEAERLWFGPGQVGRLLRLGRERPDFRAALEYSLAAGDAHTAQRLAGALQVVWITCGPIAEGRLWLERSLELDDGPSQGRALTLCAAGTIAILQGDEDSARRLLAEAGTLADRHRDPWLQAQLVYQRAVAATFAGRVAEADGLLRDALSRFTAVNATDASFPVQVRLTMATVAILEGDASAAIRLCEDNEKVCREHGDETLLAYSLVLHARAEWIIGGLDAAARRLREAVRLRREHPDPASLGLSVELLAWIAWATGAHRRAAVLLGAAERLWWTFGMAGLRDTLLAAHDDCEVGTGAALGAEAFRRARREGGALTDAEIIAYALAEAEPPTAARDADADPPARLTPREREVAALVAEGLSNRQIAERLTIAKRTADTHLEHILAKLGFSARTQIAAWVTRHMPGRDG</sequence>